<dbReference type="GeneID" id="19280103"/>
<evidence type="ECO:0008006" key="5">
    <source>
        <dbReference type="Google" id="ProtNLM"/>
    </source>
</evidence>
<reference evidence="4" key="1">
    <citation type="journal article" date="2015" name="BMC Genomics">
        <title>Genomic and transcriptomic analysis of the endophytic fungus Pestalotiopsis fici reveals its lifestyle and high potential for synthesis of natural products.</title>
        <authorList>
            <person name="Wang X."/>
            <person name="Zhang X."/>
            <person name="Liu L."/>
            <person name="Xiang M."/>
            <person name="Wang W."/>
            <person name="Sun X."/>
            <person name="Che Y."/>
            <person name="Guo L."/>
            <person name="Liu G."/>
            <person name="Guo L."/>
            <person name="Wang C."/>
            <person name="Yin W.B."/>
            <person name="Stadler M."/>
            <person name="Zhang X."/>
            <person name="Liu X."/>
        </authorList>
    </citation>
    <scope>NUCLEOTIDE SEQUENCE [LARGE SCALE GENOMIC DNA]</scope>
    <source>
        <strain evidence="4">W106-1 / CGMCC3.15140</strain>
    </source>
</reference>
<feature type="region of interest" description="Disordered" evidence="2">
    <location>
        <begin position="1"/>
        <end position="34"/>
    </location>
</feature>
<proteinExistence type="inferred from homology"/>
<dbReference type="Proteomes" id="UP000030651">
    <property type="component" value="Unassembled WGS sequence"/>
</dbReference>
<dbReference type="HOGENOM" id="CLU_010595_7_1_1"/>
<accession>W3WGU7</accession>
<evidence type="ECO:0000256" key="1">
    <source>
        <dbReference type="ARBA" id="ARBA00038158"/>
    </source>
</evidence>
<evidence type="ECO:0000313" key="3">
    <source>
        <dbReference type="EMBL" id="ETS73145.1"/>
    </source>
</evidence>
<name>W3WGU7_PESFW</name>
<dbReference type="KEGG" id="pfy:PFICI_15090"/>
<dbReference type="AlphaFoldDB" id="W3WGU7"/>
<dbReference type="InterPro" id="IPR029063">
    <property type="entry name" value="SAM-dependent_MTases_sf"/>
</dbReference>
<dbReference type="GO" id="GO:0008168">
    <property type="term" value="F:methyltransferase activity"/>
    <property type="evidence" value="ECO:0007669"/>
    <property type="project" value="TreeGrafter"/>
</dbReference>
<dbReference type="RefSeq" id="XP_007841862.1">
    <property type="nucleotide sequence ID" value="XM_007843671.1"/>
</dbReference>
<dbReference type="InParanoid" id="W3WGU7"/>
<protein>
    <recommendedName>
        <fullName evidence="5">Methyltransferase domain-containing protein</fullName>
    </recommendedName>
</protein>
<dbReference type="OMA" id="DVEDEWM"/>
<dbReference type="Pfam" id="PF13489">
    <property type="entry name" value="Methyltransf_23"/>
    <property type="match status" value="1"/>
</dbReference>
<evidence type="ECO:0000313" key="4">
    <source>
        <dbReference type="Proteomes" id="UP000030651"/>
    </source>
</evidence>
<dbReference type="EMBL" id="KI912123">
    <property type="protein sequence ID" value="ETS73145.1"/>
    <property type="molecule type" value="Genomic_DNA"/>
</dbReference>
<sequence length="343" mass="38845">MASSPYSLPWDDVDSSTGIEAGNQDDANEDEEDFEPSLFDIESASAFGSITSSVLRHSYENGRRYHKFRYGTYPIPNDDTEQARDEMKHVATLELTSGNLYFAPLGESPQKIMDLGTGTGSWAIAMADKFPSAEVIGLDLSPIQEPWIPPNLRFIVEDIHDPWLHGDDFDMIHFRHISLFLRDFDSVVTKCFDHLRPGGWIELQEFGAYAKCDDGTMNENSPFALFMNKVDEALSKAYGFQWRVANMMDAILKAHGFVNIGCKKFKAPLGRWPKNKKLRLIGGYMRDITSDLIDAMAAKPLRQIMAGNEVEKLAEAAKEELADRESHIYVDYFFWHAQRPQAI</sequence>
<gene>
    <name evidence="3" type="ORF">PFICI_15090</name>
</gene>
<organism evidence="3 4">
    <name type="scientific">Pestalotiopsis fici (strain W106-1 / CGMCC3.15140)</name>
    <dbReference type="NCBI Taxonomy" id="1229662"/>
    <lineage>
        <taxon>Eukaryota</taxon>
        <taxon>Fungi</taxon>
        <taxon>Dikarya</taxon>
        <taxon>Ascomycota</taxon>
        <taxon>Pezizomycotina</taxon>
        <taxon>Sordariomycetes</taxon>
        <taxon>Xylariomycetidae</taxon>
        <taxon>Amphisphaeriales</taxon>
        <taxon>Sporocadaceae</taxon>
        <taxon>Pestalotiopsis</taxon>
    </lineage>
</organism>
<dbReference type="OrthoDB" id="184880at2759"/>
<dbReference type="PANTHER" id="PTHR43591">
    <property type="entry name" value="METHYLTRANSFERASE"/>
    <property type="match status" value="1"/>
</dbReference>
<dbReference type="SUPFAM" id="SSF53335">
    <property type="entry name" value="S-adenosyl-L-methionine-dependent methyltransferases"/>
    <property type="match status" value="1"/>
</dbReference>
<dbReference type="PANTHER" id="PTHR43591:SF24">
    <property type="entry name" value="2-METHOXY-6-POLYPRENYL-1,4-BENZOQUINOL METHYLASE, MITOCHONDRIAL"/>
    <property type="match status" value="1"/>
</dbReference>
<dbReference type="eggNOG" id="ENOG502S6PS">
    <property type="taxonomic scope" value="Eukaryota"/>
</dbReference>
<comment type="similarity">
    <text evidence="1">Belongs to the methyltransferase superfamily. LaeA methyltransferase family.</text>
</comment>
<dbReference type="CDD" id="cd02440">
    <property type="entry name" value="AdoMet_MTases"/>
    <property type="match status" value="1"/>
</dbReference>
<keyword evidence="4" id="KW-1185">Reference proteome</keyword>
<evidence type="ECO:0000256" key="2">
    <source>
        <dbReference type="SAM" id="MobiDB-lite"/>
    </source>
</evidence>
<dbReference type="Gene3D" id="3.40.50.150">
    <property type="entry name" value="Vaccinia Virus protein VP39"/>
    <property type="match status" value="1"/>
</dbReference>